<dbReference type="OrthoDB" id="5207033at2759"/>
<evidence type="ECO:0000313" key="6">
    <source>
        <dbReference type="EMBL" id="RGP61040.1"/>
    </source>
</evidence>
<feature type="transmembrane region" description="Helical" evidence="5">
    <location>
        <begin position="397"/>
        <end position="418"/>
    </location>
</feature>
<keyword evidence="3 5" id="KW-1133">Transmembrane helix</keyword>
<evidence type="ECO:0000256" key="2">
    <source>
        <dbReference type="ARBA" id="ARBA00022692"/>
    </source>
</evidence>
<evidence type="ECO:0000256" key="5">
    <source>
        <dbReference type="SAM" id="Phobius"/>
    </source>
</evidence>
<evidence type="ECO:0000313" key="7">
    <source>
        <dbReference type="Proteomes" id="UP000266234"/>
    </source>
</evidence>
<dbReference type="AlphaFoldDB" id="A0A395RLN6"/>
<gene>
    <name evidence="6" type="ORF">FLONG3_10659</name>
</gene>
<keyword evidence="4 5" id="KW-0472">Membrane</keyword>
<accession>A0A395RLN6</accession>
<evidence type="ECO:0000256" key="3">
    <source>
        <dbReference type="ARBA" id="ARBA00022989"/>
    </source>
</evidence>
<proteinExistence type="predicted"/>
<keyword evidence="2 5" id="KW-0812">Transmembrane</keyword>
<name>A0A395RLN6_9HYPO</name>
<dbReference type="STRING" id="694270.A0A395RLN6"/>
<comment type="caution">
    <text evidence="6">The sequence shown here is derived from an EMBL/GenBank/DDBJ whole genome shotgun (WGS) entry which is preliminary data.</text>
</comment>
<dbReference type="EMBL" id="PXOG01000323">
    <property type="protein sequence ID" value="RGP61040.1"/>
    <property type="molecule type" value="Genomic_DNA"/>
</dbReference>
<evidence type="ECO:0000256" key="4">
    <source>
        <dbReference type="ARBA" id="ARBA00023136"/>
    </source>
</evidence>
<feature type="transmembrane region" description="Helical" evidence="5">
    <location>
        <begin position="355"/>
        <end position="377"/>
    </location>
</feature>
<organism evidence="6 7">
    <name type="scientific">Fusarium longipes</name>
    <dbReference type="NCBI Taxonomy" id="694270"/>
    <lineage>
        <taxon>Eukaryota</taxon>
        <taxon>Fungi</taxon>
        <taxon>Dikarya</taxon>
        <taxon>Ascomycota</taxon>
        <taxon>Pezizomycotina</taxon>
        <taxon>Sordariomycetes</taxon>
        <taxon>Hypocreomycetidae</taxon>
        <taxon>Hypocreales</taxon>
        <taxon>Nectriaceae</taxon>
        <taxon>Fusarium</taxon>
    </lineage>
</organism>
<protein>
    <submittedName>
        <fullName evidence="6">Uncharacterized protein</fullName>
    </submittedName>
</protein>
<keyword evidence="7" id="KW-1185">Reference proteome</keyword>
<dbReference type="GO" id="GO:0016020">
    <property type="term" value="C:membrane"/>
    <property type="evidence" value="ECO:0007669"/>
    <property type="project" value="UniProtKB-SubCell"/>
</dbReference>
<reference evidence="6 7" key="1">
    <citation type="journal article" date="2018" name="PLoS Pathog.">
        <title>Evolution of structural diversity of trichothecenes, a family of toxins produced by plant pathogenic and entomopathogenic fungi.</title>
        <authorList>
            <person name="Proctor R.H."/>
            <person name="McCormick S.P."/>
            <person name="Kim H.S."/>
            <person name="Cardoza R.E."/>
            <person name="Stanley A.M."/>
            <person name="Lindo L."/>
            <person name="Kelly A."/>
            <person name="Brown D.W."/>
            <person name="Lee T."/>
            <person name="Vaughan M.M."/>
            <person name="Alexander N.J."/>
            <person name="Busman M."/>
            <person name="Gutierrez S."/>
        </authorList>
    </citation>
    <scope>NUCLEOTIDE SEQUENCE [LARGE SCALE GENOMIC DNA]</scope>
    <source>
        <strain evidence="6 7">NRRL 20695</strain>
    </source>
</reference>
<evidence type="ECO:0000256" key="1">
    <source>
        <dbReference type="ARBA" id="ARBA00004141"/>
    </source>
</evidence>
<sequence>MLHVNAQPTYMGAYHTGRAHMQHQTETIGPISQNEAQLLLTNENTLEKRKWNGPKPIRPSEFYNDGLHPLLRTDSHVTIIFADADKVRGCSSCQKCFTNEFLMPELWWSSYSRRSNGYFGSETFRDDQGDISSLNTWSRFLVKQLIDPTNHVWHKFNIFTRWIASTKQTYLIVFESQKQTHLRNHFTGSLLTNFHTDTLSDPFWIYLRLLEQLAILQDKSVWTVRDRVRAIEKQDLDRLRQKPKPNYRYMHDTARHAIHVSETLEVAEKTVAAIVQQHTVFREEVKSGDKVRDAGYRHVDERLQWYDHILQSLRCRASANKERLHNEIQLAFNSVAQYDSRVAVKIGRATQSDSAAMKTIAFVTLTFLPATFVSALFSMSFFNMDDDTGSWMVSSEIWMYWAVAIPVTVMTCGLWLLWQKCYQPDLIGDEEDESENKLRDFRRKFHRGDSARIDSYGMA</sequence>
<dbReference type="InterPro" id="IPR045863">
    <property type="entry name" value="CorA_TM1_TM2"/>
</dbReference>
<comment type="subcellular location">
    <subcellularLocation>
        <location evidence="1">Membrane</location>
        <topology evidence="1">Multi-pass membrane protein</topology>
    </subcellularLocation>
</comment>
<dbReference type="Proteomes" id="UP000266234">
    <property type="component" value="Unassembled WGS sequence"/>
</dbReference>
<dbReference type="Gene3D" id="1.20.58.340">
    <property type="entry name" value="Magnesium transport protein CorA, transmembrane region"/>
    <property type="match status" value="1"/>
</dbReference>
<dbReference type="SUPFAM" id="SSF144083">
    <property type="entry name" value="Magnesium transport protein CorA, transmembrane region"/>
    <property type="match status" value="1"/>
</dbReference>